<reference evidence="11" key="1">
    <citation type="submission" date="2021-06" db="EMBL/GenBank/DDBJ databases">
        <authorList>
            <consortium name="Wellcome Sanger Institute Data Sharing"/>
        </authorList>
    </citation>
    <scope>NUCLEOTIDE SEQUENCE [LARGE SCALE GENOMIC DNA]</scope>
</reference>
<dbReference type="InterPro" id="IPR015615">
    <property type="entry name" value="TGF-beta-rel"/>
</dbReference>
<evidence type="ECO:0000313" key="12">
    <source>
        <dbReference type="Proteomes" id="UP000694620"/>
    </source>
</evidence>
<sequence length="402" mass="44763">MSRHATVTVCVALALLTEPVLLFRVPTGPPDPETEPKEVVSKAIQALHEIFDFDDVPQKTVSHKKAPQFMVDLFNTVADSGGITRYPNILEGNIVRSFEDKVPSGRSLYYFNLSSVHQNEKLIKAELRIFRKKQSTMPGKSFVHHFGKIDIYELMESGIKPWRGNLISSRLLPLHTQGWEVFNVTLTVSKWLLDSNSNHGLLLVFTLPTGNFWEASVGRFTKQVRHPEEARGFLVLFSVDGRKGESTGNMPLPADKTSPSDGSSVMPFQSHNAVHSDVQGNKHRTARAAPGNPETPVTSCQRLPLYVDFEEIGWSGWIISPKGYNAYQCKGACPFPLGEGLRATNHATVLSIVNALKLTREVHTPCCVPEKLYSINLLYFDDEENVVLKQYDDMVAASCGCH</sequence>
<evidence type="ECO:0000256" key="6">
    <source>
        <dbReference type="ARBA" id="ARBA00023157"/>
    </source>
</evidence>
<feature type="chain" id="PRO_5034775298" evidence="9">
    <location>
        <begin position="23"/>
        <end position="402"/>
    </location>
</feature>
<dbReference type="SUPFAM" id="SSF57501">
    <property type="entry name" value="Cystine-knot cytokines"/>
    <property type="match status" value="1"/>
</dbReference>
<dbReference type="GeneTree" id="ENSGT00940000167859"/>
<keyword evidence="4 9" id="KW-0732">Signal</keyword>
<evidence type="ECO:0000259" key="10">
    <source>
        <dbReference type="PROSITE" id="PS51362"/>
    </source>
</evidence>
<dbReference type="SMART" id="SM00204">
    <property type="entry name" value="TGFB"/>
    <property type="match status" value="1"/>
</dbReference>
<dbReference type="FunFam" id="2.10.90.10:FF:000001">
    <property type="entry name" value="Bone morphogenetic protein 4"/>
    <property type="match status" value="1"/>
</dbReference>
<evidence type="ECO:0000256" key="2">
    <source>
        <dbReference type="ARBA" id="ARBA00006656"/>
    </source>
</evidence>
<dbReference type="Ensembl" id="ENSECRT00000033790.1">
    <property type="protein sequence ID" value="ENSECRP00000033065.1"/>
    <property type="gene ID" value="ENSECRG00000022368.1"/>
</dbReference>
<evidence type="ECO:0000256" key="9">
    <source>
        <dbReference type="SAM" id="SignalP"/>
    </source>
</evidence>
<dbReference type="GO" id="GO:0005125">
    <property type="term" value="F:cytokine activity"/>
    <property type="evidence" value="ECO:0007669"/>
    <property type="project" value="TreeGrafter"/>
</dbReference>
<accession>A0A8C4XHT5</accession>
<feature type="signal peptide" evidence="9">
    <location>
        <begin position="1"/>
        <end position="22"/>
    </location>
</feature>
<evidence type="ECO:0000256" key="8">
    <source>
        <dbReference type="RuleBase" id="RU000354"/>
    </source>
</evidence>
<feature type="domain" description="TGF-beta family profile" evidence="10">
    <location>
        <begin position="284"/>
        <end position="402"/>
    </location>
</feature>
<dbReference type="Gene3D" id="2.10.90.10">
    <property type="entry name" value="Cystine-knot cytokines"/>
    <property type="match status" value="1"/>
</dbReference>
<keyword evidence="3" id="KW-0964">Secreted</keyword>
<dbReference type="Pfam" id="PF00688">
    <property type="entry name" value="TGFb_propeptide"/>
    <property type="match status" value="1"/>
</dbReference>
<dbReference type="InterPro" id="IPR001839">
    <property type="entry name" value="TGF-b_C"/>
</dbReference>
<dbReference type="GO" id="GO:0005615">
    <property type="term" value="C:extracellular space"/>
    <property type="evidence" value="ECO:0007669"/>
    <property type="project" value="TreeGrafter"/>
</dbReference>
<keyword evidence="6" id="KW-1015">Disulfide bond</keyword>
<dbReference type="GO" id="GO:0008083">
    <property type="term" value="F:growth factor activity"/>
    <property type="evidence" value="ECO:0007669"/>
    <property type="project" value="UniProtKB-KW"/>
</dbReference>
<keyword evidence="7" id="KW-0325">Glycoprotein</keyword>
<dbReference type="PROSITE" id="PS00250">
    <property type="entry name" value="TGF_BETA_1"/>
    <property type="match status" value="1"/>
</dbReference>
<reference evidence="11" key="3">
    <citation type="submission" date="2025-09" db="UniProtKB">
        <authorList>
            <consortium name="Ensembl"/>
        </authorList>
    </citation>
    <scope>IDENTIFICATION</scope>
</reference>
<dbReference type="Gene3D" id="2.60.120.970">
    <property type="match status" value="1"/>
</dbReference>
<name>A0A8C4XHT5_ERPCA</name>
<dbReference type="PANTHER" id="PTHR11848:SF277">
    <property type="entry name" value="TGF-BETA FAMILY PROFILE DOMAIN-CONTAINING PROTEIN"/>
    <property type="match status" value="1"/>
</dbReference>
<organism evidence="11 12">
    <name type="scientific">Erpetoichthys calabaricus</name>
    <name type="common">Rope fish</name>
    <name type="synonym">Calamoichthys calabaricus</name>
    <dbReference type="NCBI Taxonomy" id="27687"/>
    <lineage>
        <taxon>Eukaryota</taxon>
        <taxon>Metazoa</taxon>
        <taxon>Chordata</taxon>
        <taxon>Craniata</taxon>
        <taxon>Vertebrata</taxon>
        <taxon>Euteleostomi</taxon>
        <taxon>Actinopterygii</taxon>
        <taxon>Polypteriformes</taxon>
        <taxon>Polypteridae</taxon>
        <taxon>Erpetoichthys</taxon>
    </lineage>
</organism>
<evidence type="ECO:0000256" key="1">
    <source>
        <dbReference type="ARBA" id="ARBA00004613"/>
    </source>
</evidence>
<dbReference type="InterPro" id="IPR017948">
    <property type="entry name" value="TGFb_CS"/>
</dbReference>
<dbReference type="CDD" id="cd13765">
    <property type="entry name" value="TGF_beta_ADMP"/>
    <property type="match status" value="1"/>
</dbReference>
<dbReference type="Pfam" id="PF00019">
    <property type="entry name" value="TGF_beta"/>
    <property type="match status" value="1"/>
</dbReference>
<keyword evidence="12" id="KW-1185">Reference proteome</keyword>
<gene>
    <name evidence="11" type="primary">LOC114647093</name>
</gene>
<keyword evidence="5 8" id="KW-0339">Growth factor</keyword>
<evidence type="ECO:0000256" key="3">
    <source>
        <dbReference type="ARBA" id="ARBA00022525"/>
    </source>
</evidence>
<dbReference type="Proteomes" id="UP000694620">
    <property type="component" value="Chromosome 2"/>
</dbReference>
<dbReference type="InterPro" id="IPR001111">
    <property type="entry name" value="TGF-b_propeptide"/>
</dbReference>
<proteinExistence type="inferred from homology"/>
<evidence type="ECO:0000313" key="11">
    <source>
        <dbReference type="Ensembl" id="ENSECRP00000033065.1"/>
    </source>
</evidence>
<evidence type="ECO:0000256" key="5">
    <source>
        <dbReference type="ARBA" id="ARBA00023030"/>
    </source>
</evidence>
<comment type="similarity">
    <text evidence="2 8">Belongs to the TGF-beta family.</text>
</comment>
<evidence type="ECO:0000256" key="7">
    <source>
        <dbReference type="ARBA" id="ARBA00023180"/>
    </source>
</evidence>
<dbReference type="PROSITE" id="PS51362">
    <property type="entry name" value="TGF_BETA_2"/>
    <property type="match status" value="1"/>
</dbReference>
<dbReference type="InterPro" id="IPR029034">
    <property type="entry name" value="Cystine-knot_cytokine"/>
</dbReference>
<comment type="subcellular location">
    <subcellularLocation>
        <location evidence="1">Secreted</location>
    </subcellularLocation>
</comment>
<dbReference type="AlphaFoldDB" id="A0A8C4XHT5"/>
<evidence type="ECO:0000256" key="4">
    <source>
        <dbReference type="ARBA" id="ARBA00022729"/>
    </source>
</evidence>
<dbReference type="PANTHER" id="PTHR11848">
    <property type="entry name" value="TGF-BETA FAMILY"/>
    <property type="match status" value="1"/>
</dbReference>
<protein>
    <submittedName>
        <fullName evidence="11">Bone morphogenetic protein 2-like</fullName>
    </submittedName>
</protein>
<reference evidence="11" key="2">
    <citation type="submission" date="2025-08" db="UniProtKB">
        <authorList>
            <consortium name="Ensembl"/>
        </authorList>
    </citation>
    <scope>IDENTIFICATION</scope>
</reference>